<comment type="caution">
    <text evidence="3">The sequence shown here is derived from an EMBL/GenBank/DDBJ whole genome shotgun (WGS) entry which is preliminary data.</text>
</comment>
<organism evidence="3 4">
    <name type="scientific">Anaerotignum lactatifermentans</name>
    <dbReference type="NCBI Taxonomy" id="160404"/>
    <lineage>
        <taxon>Bacteria</taxon>
        <taxon>Bacillati</taxon>
        <taxon>Bacillota</taxon>
        <taxon>Clostridia</taxon>
        <taxon>Lachnospirales</taxon>
        <taxon>Anaerotignaceae</taxon>
        <taxon>Anaerotignum</taxon>
    </lineage>
</organism>
<dbReference type="Gene3D" id="3.30.457.10">
    <property type="entry name" value="Copper amine oxidase-like, N-terminal domain"/>
    <property type="match status" value="1"/>
</dbReference>
<proteinExistence type="predicted"/>
<dbReference type="SUPFAM" id="SSF55383">
    <property type="entry name" value="Copper amine oxidase, domain N"/>
    <property type="match status" value="1"/>
</dbReference>
<feature type="chain" id="PRO_5012282763" description="Copper amine oxidase-like N-terminal domain-containing protein" evidence="1">
    <location>
        <begin position="25"/>
        <end position="832"/>
    </location>
</feature>
<evidence type="ECO:0000256" key="1">
    <source>
        <dbReference type="SAM" id="SignalP"/>
    </source>
</evidence>
<evidence type="ECO:0000313" key="4">
    <source>
        <dbReference type="Proteomes" id="UP000195455"/>
    </source>
</evidence>
<dbReference type="Pfam" id="PF07833">
    <property type="entry name" value="Cu_amine_oxidN1"/>
    <property type="match status" value="1"/>
</dbReference>
<evidence type="ECO:0000259" key="2">
    <source>
        <dbReference type="Pfam" id="PF07833"/>
    </source>
</evidence>
<dbReference type="InterPro" id="IPR036582">
    <property type="entry name" value="Mao_N_sf"/>
</dbReference>
<reference evidence="4" key="1">
    <citation type="submission" date="2017-04" db="EMBL/GenBank/DDBJ databases">
        <title>Function of individual gut microbiota members based on whole genome sequencing of pure cultures obtained from chicken caecum.</title>
        <authorList>
            <person name="Medvecky M."/>
            <person name="Cejkova D."/>
            <person name="Polansky O."/>
            <person name="Karasova D."/>
            <person name="Kubasova T."/>
            <person name="Cizek A."/>
            <person name="Rychlik I."/>
        </authorList>
    </citation>
    <scope>NUCLEOTIDE SEQUENCE [LARGE SCALE GENOMIC DNA]</scope>
    <source>
        <strain evidence="4">An75</strain>
    </source>
</reference>
<dbReference type="Proteomes" id="UP000195455">
    <property type="component" value="Unassembled WGS sequence"/>
</dbReference>
<dbReference type="AlphaFoldDB" id="A0A1Y3UA18"/>
<dbReference type="EMBL" id="NFHM01000001">
    <property type="protein sequence ID" value="OUN45646.1"/>
    <property type="molecule type" value="Genomic_DNA"/>
</dbReference>
<accession>A0A1Y3UA18</accession>
<feature type="signal peptide" evidence="1">
    <location>
        <begin position="1"/>
        <end position="24"/>
    </location>
</feature>
<keyword evidence="1" id="KW-0732">Signal</keyword>
<dbReference type="RefSeq" id="WP_087988388.1">
    <property type="nucleotide sequence ID" value="NZ_NFHM01000001.1"/>
</dbReference>
<evidence type="ECO:0000313" key="3">
    <source>
        <dbReference type="EMBL" id="OUN45646.1"/>
    </source>
</evidence>
<dbReference type="InterPro" id="IPR012854">
    <property type="entry name" value="Cu_amine_oxidase-like_N"/>
</dbReference>
<name>A0A1Y3UA18_9FIRM</name>
<sequence>MKRFISLAMASVMAASLLPATAFAATGDVKATAKVVGGENYTEDEMKGTDGKIDVNDAPELQLTFTTADYSSSSVPDAEIEMTLDKAGFLENDGETVISSSTTEDDLTGLIYLKDDDGTYTLTAGTDDFGGVDEADYAGQYIFTNSSDDVLKDASGNVITISDVTVDDVDELSFTLTGKMERGWVLSYVLTSQLTRTSKNTEVTISVDSDDMVITNGDDLVYASIESKGIDASVKKLKDVAVEEVVTIEDLKIEPSVGANMAAVVDEGDTIKLKLNSGFEFANSTSNEITIEADGTEINPVVSYDDDEIIITVDSNISGEVDELTIIGIQVEATSAKEGSTATIKVSASGNDSVSVEVATVVDYAVSMSVDEDEDVPVIYSGVDVDNTGITDDSDHESLEVTIEETFAGAWDNSKKFTLSLPEGVYAADVDVVTDGIELDREDFIKAYDNGEYEYFEFDKRIFEENDSDNDPYELDVTFTLVADPDFEGDVVLSLSGDALDEDQEVVIAKFVKPYTVSAQQNDLNIDYRNTEIPTDVVITEAEAGLWEKGSEFALTLDKIEFDDDAVVTVDDESGLSVKNVKTTNGEIRFTVDSESDDEPATVTISDLTLYMDRSLPAGAYDLNAYALTMLGVDSAEEAEDFDGSDYTTSDKGYLPQTLLADEDTTVFVGDESDDIDYTAKTGFVNIVTAGSDTTGFTTKLTVPIGENYLIAGETQVTLDAPAYINAEGYIMLPVRAISTSLGIDNNNVLWDQATRTVTILYGDRIISMTAGSSVMYVNGSSIPTSSSVEIVNDRTFLPMRDLATALGVTDLTWDTDPTTGKTTTVYMNANR</sequence>
<feature type="domain" description="Copper amine oxidase-like N-terminal" evidence="2">
    <location>
        <begin position="715"/>
        <end position="816"/>
    </location>
</feature>
<gene>
    <name evidence="3" type="ORF">B5G26_01070</name>
</gene>
<protein>
    <recommendedName>
        <fullName evidence="2">Copper amine oxidase-like N-terminal domain-containing protein</fullName>
    </recommendedName>
</protein>